<dbReference type="Pfam" id="PF00931">
    <property type="entry name" value="NB-ARC"/>
    <property type="match status" value="1"/>
</dbReference>
<dbReference type="SUPFAM" id="SSF52058">
    <property type="entry name" value="L domain-like"/>
    <property type="match status" value="1"/>
</dbReference>
<feature type="domain" description="Disease resistance N-terminal" evidence="7">
    <location>
        <begin position="5"/>
        <end position="88"/>
    </location>
</feature>
<dbReference type="PRINTS" id="PR00364">
    <property type="entry name" value="DISEASERSIST"/>
</dbReference>
<dbReference type="InterPro" id="IPR044974">
    <property type="entry name" value="Disease_R_plants"/>
</dbReference>
<evidence type="ECO:0000313" key="10">
    <source>
        <dbReference type="EMBL" id="KAJ1700720.1"/>
    </source>
</evidence>
<proteinExistence type="inferred from homology"/>
<organism evidence="10 11">
    <name type="scientific">Rhynchospora breviuscula</name>
    <dbReference type="NCBI Taxonomy" id="2022672"/>
    <lineage>
        <taxon>Eukaryota</taxon>
        <taxon>Viridiplantae</taxon>
        <taxon>Streptophyta</taxon>
        <taxon>Embryophyta</taxon>
        <taxon>Tracheophyta</taxon>
        <taxon>Spermatophyta</taxon>
        <taxon>Magnoliopsida</taxon>
        <taxon>Liliopsida</taxon>
        <taxon>Poales</taxon>
        <taxon>Cyperaceae</taxon>
        <taxon>Cyperoideae</taxon>
        <taxon>Rhynchosporeae</taxon>
        <taxon>Rhynchospora</taxon>
    </lineage>
</organism>
<comment type="caution">
    <text evidence="10">The sequence shown here is derived from an EMBL/GenBank/DDBJ whole genome shotgun (WGS) entry which is preliminary data.</text>
</comment>
<dbReference type="InterPro" id="IPR036388">
    <property type="entry name" value="WH-like_DNA-bd_sf"/>
</dbReference>
<reference evidence="10" key="1">
    <citation type="journal article" date="2022" name="Cell">
        <title>Repeat-based holocentromeres influence genome architecture and karyotype evolution.</title>
        <authorList>
            <person name="Hofstatter P.G."/>
            <person name="Thangavel G."/>
            <person name="Lux T."/>
            <person name="Neumann P."/>
            <person name="Vondrak T."/>
            <person name="Novak P."/>
            <person name="Zhang M."/>
            <person name="Costa L."/>
            <person name="Castellani M."/>
            <person name="Scott A."/>
            <person name="Toegelov H."/>
            <person name="Fuchs J."/>
            <person name="Mata-Sucre Y."/>
            <person name="Dias Y."/>
            <person name="Vanzela A.L.L."/>
            <person name="Huettel B."/>
            <person name="Almeida C.C.S."/>
            <person name="Simkova H."/>
            <person name="Souza G."/>
            <person name="Pedrosa-Harand A."/>
            <person name="Macas J."/>
            <person name="Mayer K.F.X."/>
            <person name="Houben A."/>
            <person name="Marques A."/>
        </authorList>
    </citation>
    <scope>NUCLEOTIDE SEQUENCE</scope>
    <source>
        <strain evidence="10">RhyBre1mFocal</strain>
    </source>
</reference>
<dbReference type="CDD" id="cd14798">
    <property type="entry name" value="RX-CC_like"/>
    <property type="match status" value="1"/>
</dbReference>
<dbReference type="FunFam" id="1.10.10.10:FF:000322">
    <property type="entry name" value="Probable disease resistance protein At1g63360"/>
    <property type="match status" value="1"/>
</dbReference>
<name>A0A9Q0CV57_9POAL</name>
<dbReference type="EMBL" id="JAMQYH010000001">
    <property type="protein sequence ID" value="KAJ1700720.1"/>
    <property type="molecule type" value="Genomic_DNA"/>
</dbReference>
<dbReference type="InterPro" id="IPR002182">
    <property type="entry name" value="NB-ARC"/>
</dbReference>
<accession>A0A9Q0CV57</accession>
<dbReference type="InterPro" id="IPR027417">
    <property type="entry name" value="P-loop_NTPase"/>
</dbReference>
<comment type="similarity">
    <text evidence="1">Belongs to the disease resistance NB-LRR family.</text>
</comment>
<evidence type="ECO:0000256" key="3">
    <source>
        <dbReference type="ARBA" id="ARBA00022737"/>
    </source>
</evidence>
<evidence type="ECO:0000259" key="9">
    <source>
        <dbReference type="Pfam" id="PF23598"/>
    </source>
</evidence>
<evidence type="ECO:0000256" key="2">
    <source>
        <dbReference type="ARBA" id="ARBA00022614"/>
    </source>
</evidence>
<dbReference type="Gene3D" id="1.20.5.4130">
    <property type="match status" value="1"/>
</dbReference>
<evidence type="ECO:0000259" key="7">
    <source>
        <dbReference type="Pfam" id="PF18052"/>
    </source>
</evidence>
<dbReference type="AlphaFoldDB" id="A0A9Q0CV57"/>
<dbReference type="FunFam" id="3.40.50.300:FF:001091">
    <property type="entry name" value="Probable disease resistance protein At1g61300"/>
    <property type="match status" value="1"/>
</dbReference>
<dbReference type="GO" id="GO:0042742">
    <property type="term" value="P:defense response to bacterium"/>
    <property type="evidence" value="ECO:0007669"/>
    <property type="project" value="UniProtKB-ARBA"/>
</dbReference>
<gene>
    <name evidence="10" type="ORF">LUZ63_000499</name>
</gene>
<feature type="domain" description="Disease resistance protein winged helix" evidence="8">
    <location>
        <begin position="427"/>
        <end position="497"/>
    </location>
</feature>
<keyword evidence="3" id="KW-0677">Repeat</keyword>
<keyword evidence="2" id="KW-0433">Leucine-rich repeat</keyword>
<dbReference type="GO" id="GO:0002758">
    <property type="term" value="P:innate immune response-activating signaling pathway"/>
    <property type="evidence" value="ECO:0007669"/>
    <property type="project" value="UniProtKB-ARBA"/>
</dbReference>
<dbReference type="InterPro" id="IPR041118">
    <property type="entry name" value="Rx_N"/>
</dbReference>
<sequence>MAEAVLKLVVEKLADVVTKEVSLHFGFNARIESLQYKLGWIQVFLKDAESKRFSDERVRKWVDDVREVAFRIEDVIDKLIAEVGYHPDNVNSFKPAKLRFAHKIGNEMNSIETRIREIKECREIYGLNELGESSTLPVRSPIKEFILPDLDDPDIVGLQADTENIVNLLLDPATERRCVISIVGQGGLGKTTLARKAYNRDEVKRGFEFRIWLSISQQYRLSDLLKMILEKIRPLKEDEKDRLLKEDPLSRQQAEEYLIGELNSSLVKKKYLIIMDDVWRNNLWIQVRGALPDVENGSRVLITTRFFDVAKGADPTCDPYNLHFLSEEDSQEILLRKAFPNMHPNARCHDLSDLPKRFALKCGGLPLALVVVGGLLSRHPPTYNSWHKVFEKFSWLRDDEKCMTILGTSYEDMPAVLKQCFMYFASFPEDYTIKAKSLIRLWIAEGFIPEVDNTVMEETAETYLEDLIQRSMIQVSTRFMSGSVKYCHIHDIIRDLAIQKAKECTFLKIISDQGGNYGSCTIRRAALHCNNLNIMECTGPNLRSLLYFGDLPDIHKFKLLKVLSEMTGNEITRPIEGDTFKKLCQLRYLGICSCYNFFGADSELWKGISHLRNLQTLDVSNVHRFTCDHMPMPDCIWDIRTLRHAILPDHSSGPPPTAILPKLQTLKTVRVRAQWLTDGWPKMPNIRVLRLSFFPPKYGESFATFLSGLYHLASLHINMHYKGSSTYDMLDMSSFPSYNHMQSLRVNGNWSWNKELDISLFPIHLTKLTLSFSNIQEDPMQVLEKLGSLRILKFDSSYLGRLFTCSASGFPFLEYLELYCLEMLEEWTVETGGMHMLKKITISCCYKLRVIPELQHMTNLKELSLVHIQAHLHDMLQGEEAYKIKQIPSIKIM</sequence>
<evidence type="ECO:0000313" key="11">
    <source>
        <dbReference type="Proteomes" id="UP001151287"/>
    </source>
</evidence>
<dbReference type="Gene3D" id="1.10.10.10">
    <property type="entry name" value="Winged helix-like DNA-binding domain superfamily/Winged helix DNA-binding domain"/>
    <property type="match status" value="1"/>
</dbReference>
<dbReference type="OrthoDB" id="600370at2759"/>
<dbReference type="SUPFAM" id="SSF52540">
    <property type="entry name" value="P-loop containing nucleoside triphosphate hydrolases"/>
    <property type="match status" value="1"/>
</dbReference>
<keyword evidence="11" id="KW-1185">Reference proteome</keyword>
<dbReference type="Proteomes" id="UP001151287">
    <property type="component" value="Unassembled WGS sequence"/>
</dbReference>
<feature type="domain" description="NB-ARC" evidence="6">
    <location>
        <begin position="160"/>
        <end position="341"/>
    </location>
</feature>
<dbReference type="InterPro" id="IPR055414">
    <property type="entry name" value="LRR_R13L4/SHOC2-like"/>
</dbReference>
<keyword evidence="5" id="KW-0611">Plant defense</keyword>
<evidence type="ECO:0000256" key="5">
    <source>
        <dbReference type="ARBA" id="ARBA00022821"/>
    </source>
</evidence>
<dbReference type="Gene3D" id="1.10.8.430">
    <property type="entry name" value="Helical domain of apoptotic protease-activating factors"/>
    <property type="match status" value="1"/>
</dbReference>
<dbReference type="Gene3D" id="3.40.50.300">
    <property type="entry name" value="P-loop containing nucleotide triphosphate hydrolases"/>
    <property type="match status" value="1"/>
</dbReference>
<dbReference type="Pfam" id="PF23598">
    <property type="entry name" value="LRR_14"/>
    <property type="match status" value="1"/>
</dbReference>
<dbReference type="GO" id="GO:0009626">
    <property type="term" value="P:plant-type hypersensitive response"/>
    <property type="evidence" value="ECO:0007669"/>
    <property type="project" value="UniProtKB-ARBA"/>
</dbReference>
<dbReference type="InterPro" id="IPR058922">
    <property type="entry name" value="WHD_DRP"/>
</dbReference>
<evidence type="ECO:0000256" key="4">
    <source>
        <dbReference type="ARBA" id="ARBA00022741"/>
    </source>
</evidence>
<dbReference type="GO" id="GO:0043531">
    <property type="term" value="F:ADP binding"/>
    <property type="evidence" value="ECO:0007669"/>
    <property type="project" value="InterPro"/>
</dbReference>
<dbReference type="InterPro" id="IPR032675">
    <property type="entry name" value="LRR_dom_sf"/>
</dbReference>
<dbReference type="PANTHER" id="PTHR23155:SF1193">
    <property type="entry name" value="DISEASE RESISTANCE PROTEIN RPP13-RELATED"/>
    <property type="match status" value="1"/>
</dbReference>
<feature type="domain" description="Disease resistance R13L4/SHOC-2-like LRR" evidence="9">
    <location>
        <begin position="550"/>
        <end position="875"/>
    </location>
</feature>
<dbReference type="InterPro" id="IPR042197">
    <property type="entry name" value="Apaf_helical"/>
</dbReference>
<dbReference type="InterPro" id="IPR038005">
    <property type="entry name" value="RX-like_CC"/>
</dbReference>
<dbReference type="Gene3D" id="3.80.10.10">
    <property type="entry name" value="Ribonuclease Inhibitor"/>
    <property type="match status" value="1"/>
</dbReference>
<evidence type="ECO:0000259" key="6">
    <source>
        <dbReference type="Pfam" id="PF00931"/>
    </source>
</evidence>
<dbReference type="Pfam" id="PF18052">
    <property type="entry name" value="Rx_N"/>
    <property type="match status" value="1"/>
</dbReference>
<dbReference type="Pfam" id="PF23559">
    <property type="entry name" value="WHD_DRP"/>
    <property type="match status" value="1"/>
</dbReference>
<dbReference type="PANTHER" id="PTHR23155">
    <property type="entry name" value="DISEASE RESISTANCE PROTEIN RP"/>
    <property type="match status" value="1"/>
</dbReference>
<evidence type="ECO:0000256" key="1">
    <source>
        <dbReference type="ARBA" id="ARBA00008894"/>
    </source>
</evidence>
<keyword evidence="4" id="KW-0547">Nucleotide-binding</keyword>
<evidence type="ECO:0000259" key="8">
    <source>
        <dbReference type="Pfam" id="PF23559"/>
    </source>
</evidence>
<protein>
    <submittedName>
        <fullName evidence="10">Uncharacterized protein</fullName>
    </submittedName>
</protein>